<gene>
    <name evidence="2" type="ORF">KAR29_10460</name>
</gene>
<proteinExistence type="predicted"/>
<accession>A0A9Q7AAT9</accession>
<dbReference type="KEGG" id="aram:KAR29_10460"/>
<reference evidence="3" key="1">
    <citation type="submission" date="2021-04" db="EMBL/GenBank/DDBJ databases">
        <title>A novel Synergistetes isolate from a pyrite-forming mixed culture.</title>
        <authorList>
            <person name="Bunk B."/>
            <person name="Sproer C."/>
            <person name="Spring S."/>
            <person name="Pester M."/>
        </authorList>
    </citation>
    <scope>NUCLEOTIDE SEQUENCE [LARGE SCALE GENOMIC DNA]</scope>
    <source>
        <strain evidence="3">J.5.4.2-T.3.5.2</strain>
    </source>
</reference>
<keyword evidence="3" id="KW-1185">Reference proteome</keyword>
<dbReference type="RefSeq" id="WP_274372939.1">
    <property type="nucleotide sequence ID" value="NZ_CP072943.1"/>
</dbReference>
<evidence type="ECO:0000313" key="3">
    <source>
        <dbReference type="Proteomes" id="UP000671879"/>
    </source>
</evidence>
<organism evidence="2 3">
    <name type="scientific">Aminithiophilus ramosus</name>
    <dbReference type="NCBI Taxonomy" id="3029084"/>
    <lineage>
        <taxon>Bacteria</taxon>
        <taxon>Thermotogati</taxon>
        <taxon>Synergistota</taxon>
        <taxon>Synergistia</taxon>
        <taxon>Synergistales</taxon>
        <taxon>Aminithiophilaceae</taxon>
        <taxon>Aminithiophilus</taxon>
    </lineage>
</organism>
<feature type="compositionally biased region" description="Basic residues" evidence="1">
    <location>
        <begin position="120"/>
        <end position="133"/>
    </location>
</feature>
<name>A0A9Q7AAT9_9BACT</name>
<evidence type="ECO:0000313" key="2">
    <source>
        <dbReference type="EMBL" id="QTX31758.1"/>
    </source>
</evidence>
<dbReference type="EMBL" id="CP072943">
    <property type="protein sequence ID" value="QTX31758.1"/>
    <property type="molecule type" value="Genomic_DNA"/>
</dbReference>
<dbReference type="Proteomes" id="UP000671879">
    <property type="component" value="Chromosome"/>
</dbReference>
<protein>
    <submittedName>
        <fullName evidence="2">Uncharacterized protein</fullName>
    </submittedName>
</protein>
<dbReference type="AlphaFoldDB" id="A0A9Q7AAT9"/>
<evidence type="ECO:0000256" key="1">
    <source>
        <dbReference type="SAM" id="MobiDB-lite"/>
    </source>
</evidence>
<feature type="region of interest" description="Disordered" evidence="1">
    <location>
        <begin position="1"/>
        <end position="65"/>
    </location>
</feature>
<sequence length="239" mass="24960">MGAVPVTREGIEVEAGPLLGGEGPDRLHVAGGAESREDLVGDGSEGQGHLRRGQRRLAVDGGDHESVGTARKILSGVVAVVPLRPPSQKEGGGVTLPHDGLDGRIEEGSGAGGIEDEVRRRRGQKVGRRRRRPSPLVVEGDGLVRRQAPGGDGGLNPPKGLGTTLTKKLEGDRGGTSALPVEGDDDVEIPRRGQKTLPLDRSDDGKAQGLCSGSPPSRARERENRTANLFMTVTPLDIA</sequence>
<feature type="region of interest" description="Disordered" evidence="1">
    <location>
        <begin position="83"/>
        <end position="225"/>
    </location>
</feature>
<feature type="compositionally biased region" description="Basic and acidic residues" evidence="1">
    <location>
        <begin position="23"/>
        <end position="39"/>
    </location>
</feature>